<gene>
    <name evidence="1" type="ORF">JM949_15220</name>
</gene>
<comment type="caution">
    <text evidence="1">The sequence shown here is derived from an EMBL/GenBank/DDBJ whole genome shotgun (WGS) entry which is preliminary data.</text>
</comment>
<evidence type="ECO:0000313" key="1">
    <source>
        <dbReference type="EMBL" id="MBM0276673.1"/>
    </source>
</evidence>
<keyword evidence="2" id="KW-1185">Reference proteome</keyword>
<dbReference type="SUPFAM" id="SSF54427">
    <property type="entry name" value="NTF2-like"/>
    <property type="match status" value="1"/>
</dbReference>
<reference evidence="1 2" key="1">
    <citation type="submission" date="2021-01" db="EMBL/GenBank/DDBJ databases">
        <title>Draft genome sequence of Micromonospora sp. strain STR1s_6.</title>
        <authorList>
            <person name="Karlyshev A."/>
            <person name="Jawad R."/>
        </authorList>
    </citation>
    <scope>NUCLEOTIDE SEQUENCE [LARGE SCALE GENOMIC DNA]</scope>
    <source>
        <strain evidence="1 2">STR1S-6</strain>
    </source>
</reference>
<sequence>MTTAYHEIAQRHIAIRNETDPVRRRRDIDDLWAPEGRSVDPLTVAEGHQVSGFLDAQS</sequence>
<accession>A0ABS1YH81</accession>
<organism evidence="1 2">
    <name type="scientific">Micromonospora tarensis</name>
    <dbReference type="NCBI Taxonomy" id="2806100"/>
    <lineage>
        <taxon>Bacteria</taxon>
        <taxon>Bacillati</taxon>
        <taxon>Actinomycetota</taxon>
        <taxon>Actinomycetes</taxon>
        <taxon>Micromonosporales</taxon>
        <taxon>Micromonosporaceae</taxon>
        <taxon>Micromonospora</taxon>
    </lineage>
</organism>
<evidence type="ECO:0000313" key="2">
    <source>
        <dbReference type="Proteomes" id="UP000622245"/>
    </source>
</evidence>
<dbReference type="EMBL" id="JAEVHL010000065">
    <property type="protein sequence ID" value="MBM0276673.1"/>
    <property type="molecule type" value="Genomic_DNA"/>
</dbReference>
<name>A0ABS1YH81_9ACTN</name>
<dbReference type="InterPro" id="IPR032710">
    <property type="entry name" value="NTF2-like_dom_sf"/>
</dbReference>
<dbReference type="RefSeq" id="WP_203149133.1">
    <property type="nucleotide sequence ID" value="NZ_JAEVHL010000065.1"/>
</dbReference>
<dbReference type="Gene3D" id="3.10.450.50">
    <property type="match status" value="1"/>
</dbReference>
<protein>
    <submittedName>
        <fullName evidence="1">Uncharacterized protein</fullName>
    </submittedName>
</protein>
<dbReference type="Proteomes" id="UP000622245">
    <property type="component" value="Unassembled WGS sequence"/>
</dbReference>
<proteinExistence type="predicted"/>